<dbReference type="OrthoDB" id="434972at2759"/>
<dbReference type="PANTHER" id="PTHR42723:SF1">
    <property type="entry name" value="CHLOROPHYLL SYNTHASE, CHLOROPLASTIC"/>
    <property type="match status" value="1"/>
</dbReference>
<dbReference type="AlphaFoldDB" id="A0A165QNI9"/>
<gene>
    <name evidence="6" type="ORF">NEOLEDRAFT_1180741</name>
</gene>
<dbReference type="InParanoid" id="A0A165QNI9"/>
<evidence type="ECO:0000256" key="5">
    <source>
        <dbReference type="SAM" id="Phobius"/>
    </source>
</evidence>
<evidence type="ECO:0000256" key="1">
    <source>
        <dbReference type="ARBA" id="ARBA00004141"/>
    </source>
</evidence>
<feature type="transmembrane region" description="Helical" evidence="5">
    <location>
        <begin position="28"/>
        <end position="59"/>
    </location>
</feature>
<dbReference type="Pfam" id="PF01040">
    <property type="entry name" value="UbiA"/>
    <property type="match status" value="1"/>
</dbReference>
<evidence type="ECO:0000313" key="6">
    <source>
        <dbReference type="EMBL" id="KZT22662.1"/>
    </source>
</evidence>
<keyword evidence="7" id="KW-1185">Reference proteome</keyword>
<dbReference type="InterPro" id="IPR050475">
    <property type="entry name" value="Prenyltransferase_related"/>
</dbReference>
<protein>
    <recommendedName>
        <fullName evidence="8">UbiA prenyltransferase</fullName>
    </recommendedName>
</protein>
<dbReference type="GO" id="GO:0016020">
    <property type="term" value="C:membrane"/>
    <property type="evidence" value="ECO:0007669"/>
    <property type="project" value="UniProtKB-SubCell"/>
</dbReference>
<keyword evidence="3 5" id="KW-1133">Transmembrane helix</keyword>
<name>A0A165QNI9_9AGAM</name>
<dbReference type="InterPro" id="IPR000537">
    <property type="entry name" value="UbiA_prenyltransferase"/>
</dbReference>
<keyword evidence="2 5" id="KW-0812">Transmembrane</keyword>
<evidence type="ECO:0008006" key="8">
    <source>
        <dbReference type="Google" id="ProtNLM"/>
    </source>
</evidence>
<evidence type="ECO:0000313" key="7">
    <source>
        <dbReference type="Proteomes" id="UP000076761"/>
    </source>
</evidence>
<organism evidence="6 7">
    <name type="scientific">Neolentinus lepideus HHB14362 ss-1</name>
    <dbReference type="NCBI Taxonomy" id="1314782"/>
    <lineage>
        <taxon>Eukaryota</taxon>
        <taxon>Fungi</taxon>
        <taxon>Dikarya</taxon>
        <taxon>Basidiomycota</taxon>
        <taxon>Agaricomycotina</taxon>
        <taxon>Agaricomycetes</taxon>
        <taxon>Gloeophyllales</taxon>
        <taxon>Gloeophyllaceae</taxon>
        <taxon>Neolentinus</taxon>
    </lineage>
</organism>
<dbReference type="PANTHER" id="PTHR42723">
    <property type="entry name" value="CHLOROPHYLL SYNTHASE"/>
    <property type="match status" value="1"/>
</dbReference>
<dbReference type="GO" id="GO:0016765">
    <property type="term" value="F:transferase activity, transferring alkyl or aryl (other than methyl) groups"/>
    <property type="evidence" value="ECO:0007669"/>
    <property type="project" value="InterPro"/>
</dbReference>
<proteinExistence type="predicted"/>
<dbReference type="STRING" id="1314782.A0A165QNI9"/>
<accession>A0A165QNI9</accession>
<feature type="transmembrane region" description="Helical" evidence="5">
    <location>
        <begin position="150"/>
        <end position="175"/>
    </location>
</feature>
<evidence type="ECO:0000256" key="3">
    <source>
        <dbReference type="ARBA" id="ARBA00022989"/>
    </source>
</evidence>
<evidence type="ECO:0000256" key="4">
    <source>
        <dbReference type="ARBA" id="ARBA00023136"/>
    </source>
</evidence>
<sequence length="198" mass="21655">MSIDEDKPDRPIPSGKITMDSAKARWAVVLWGFMMMGVSYSHVLAETLCAVLTVAFLNMTSSGNHWFGKNCVAMTAGMWAVLSASWKIITPLPTTDRSYILTIAVWCGTLMQIQDIRDVEGDAKVGRRTLPLVFGDGVSRKMIAFGLIPAAFWILYTGGLAVVAPTSLAVAHLYLGYRILQSHGPCYDHKTCMVSNAH</sequence>
<evidence type="ECO:0000256" key="2">
    <source>
        <dbReference type="ARBA" id="ARBA00022692"/>
    </source>
</evidence>
<dbReference type="Proteomes" id="UP000076761">
    <property type="component" value="Unassembled WGS sequence"/>
</dbReference>
<dbReference type="EMBL" id="KV425593">
    <property type="protein sequence ID" value="KZT22662.1"/>
    <property type="molecule type" value="Genomic_DNA"/>
</dbReference>
<feature type="transmembrane region" description="Helical" evidence="5">
    <location>
        <begin position="71"/>
        <end position="89"/>
    </location>
</feature>
<reference evidence="6 7" key="1">
    <citation type="journal article" date="2016" name="Mol. Biol. Evol.">
        <title>Comparative Genomics of Early-Diverging Mushroom-Forming Fungi Provides Insights into the Origins of Lignocellulose Decay Capabilities.</title>
        <authorList>
            <person name="Nagy L.G."/>
            <person name="Riley R."/>
            <person name="Tritt A."/>
            <person name="Adam C."/>
            <person name="Daum C."/>
            <person name="Floudas D."/>
            <person name="Sun H."/>
            <person name="Yadav J.S."/>
            <person name="Pangilinan J."/>
            <person name="Larsson K.H."/>
            <person name="Matsuura K."/>
            <person name="Barry K."/>
            <person name="Labutti K."/>
            <person name="Kuo R."/>
            <person name="Ohm R.A."/>
            <person name="Bhattacharya S.S."/>
            <person name="Shirouzu T."/>
            <person name="Yoshinaga Y."/>
            <person name="Martin F.M."/>
            <person name="Grigoriev I.V."/>
            <person name="Hibbett D.S."/>
        </authorList>
    </citation>
    <scope>NUCLEOTIDE SEQUENCE [LARGE SCALE GENOMIC DNA]</scope>
    <source>
        <strain evidence="6 7">HHB14362 ss-1</strain>
    </source>
</reference>
<comment type="subcellular location">
    <subcellularLocation>
        <location evidence="1">Membrane</location>
        <topology evidence="1">Multi-pass membrane protein</topology>
    </subcellularLocation>
</comment>
<keyword evidence="4 5" id="KW-0472">Membrane</keyword>